<evidence type="ECO:0008006" key="4">
    <source>
        <dbReference type="Google" id="ProtNLM"/>
    </source>
</evidence>
<feature type="transmembrane region" description="Helical" evidence="1">
    <location>
        <begin position="212"/>
        <end position="228"/>
    </location>
</feature>
<feature type="transmembrane region" description="Helical" evidence="1">
    <location>
        <begin position="72"/>
        <end position="91"/>
    </location>
</feature>
<name>A0ABS0A988_9FLAO</name>
<feature type="transmembrane region" description="Helical" evidence="1">
    <location>
        <begin position="258"/>
        <end position="277"/>
    </location>
</feature>
<protein>
    <recommendedName>
        <fullName evidence="4">Prenyltransferase</fullName>
    </recommendedName>
</protein>
<keyword evidence="1" id="KW-0812">Transmembrane</keyword>
<feature type="transmembrane region" description="Helical" evidence="1">
    <location>
        <begin position="12"/>
        <end position="33"/>
    </location>
</feature>
<feature type="transmembrane region" description="Helical" evidence="1">
    <location>
        <begin position="97"/>
        <end position="114"/>
    </location>
</feature>
<accession>A0ABS0A988</accession>
<dbReference type="Proteomes" id="UP001194729">
    <property type="component" value="Unassembled WGS sequence"/>
</dbReference>
<evidence type="ECO:0000256" key="1">
    <source>
        <dbReference type="SAM" id="Phobius"/>
    </source>
</evidence>
<feature type="transmembrane region" description="Helical" evidence="1">
    <location>
        <begin position="126"/>
        <end position="147"/>
    </location>
</feature>
<feature type="transmembrane region" description="Helical" evidence="1">
    <location>
        <begin position="173"/>
        <end position="191"/>
    </location>
</feature>
<evidence type="ECO:0000313" key="2">
    <source>
        <dbReference type="EMBL" id="MBF4985942.1"/>
    </source>
</evidence>
<keyword evidence="3" id="KW-1185">Reference proteome</keyword>
<dbReference type="EMBL" id="JADKYU010000904">
    <property type="protein sequence ID" value="MBF4985942.1"/>
    <property type="molecule type" value="Genomic_DNA"/>
</dbReference>
<proteinExistence type="predicted"/>
<gene>
    <name evidence="2" type="ORF">FNJ87_16950</name>
</gene>
<keyword evidence="1" id="KW-0472">Membrane</keyword>
<feature type="transmembrane region" description="Helical" evidence="1">
    <location>
        <begin position="39"/>
        <end position="60"/>
    </location>
</feature>
<keyword evidence="1" id="KW-1133">Transmembrane helix</keyword>
<sequence>MSLLKTILDFYIRSSLHVGICFMAMAMVYHFTYQFYVPFGYYIFLFCSAVAGYNLIKYGFIWLKNRLLSNVLYKLLSIAAAAIALIILLKLNISSHAWLLLMIVILINMLYVLPIWKGHGLRYSPFFKLFSVSIVWAILIIAIPQFLYYNTGVDTPVIIEFNNGVLTNDAVEWHTLKIFILVIALCIPFEIRDLKYDEEQLQTLPQVLGIKASKYIGLILCIFYLLLLCYSLPNVLEVIMVIITAIAIWFSDRFKSDYYSSFFVEAIPLLWLGMYYIL</sequence>
<reference evidence="2 3" key="1">
    <citation type="submission" date="2020-11" db="EMBL/GenBank/DDBJ databases">
        <title>P. mediterranea TC4 genome.</title>
        <authorList>
            <person name="Molmeret M."/>
        </authorList>
    </citation>
    <scope>NUCLEOTIDE SEQUENCE [LARGE SCALE GENOMIC DNA]</scope>
    <source>
        <strain evidence="2 3">TC4</strain>
    </source>
</reference>
<comment type="caution">
    <text evidence="2">The sequence shown here is derived from an EMBL/GenBank/DDBJ whole genome shotgun (WGS) entry which is preliminary data.</text>
</comment>
<organism evidence="2 3">
    <name type="scientific">Nonlabens mediterrranea</name>
    <dbReference type="NCBI Taxonomy" id="1419947"/>
    <lineage>
        <taxon>Bacteria</taxon>
        <taxon>Pseudomonadati</taxon>
        <taxon>Bacteroidota</taxon>
        <taxon>Flavobacteriia</taxon>
        <taxon>Flavobacteriales</taxon>
        <taxon>Flavobacteriaceae</taxon>
        <taxon>Nonlabens</taxon>
    </lineage>
</organism>
<evidence type="ECO:0000313" key="3">
    <source>
        <dbReference type="Proteomes" id="UP001194729"/>
    </source>
</evidence>